<feature type="transmembrane region" description="Helical" evidence="7">
    <location>
        <begin position="64"/>
        <end position="84"/>
    </location>
</feature>
<evidence type="ECO:0000256" key="2">
    <source>
        <dbReference type="ARBA" id="ARBA00022692"/>
    </source>
</evidence>
<dbReference type="PANTHER" id="PTHR43394:SF1">
    <property type="entry name" value="ATP-BINDING CASSETTE SUB-FAMILY B MEMBER 10, MITOCHONDRIAL"/>
    <property type="match status" value="1"/>
</dbReference>
<comment type="subcellular location">
    <subcellularLocation>
        <location evidence="1">Cell membrane</location>
        <topology evidence="1">Multi-pass membrane protein</topology>
    </subcellularLocation>
</comment>
<evidence type="ECO:0000313" key="11">
    <source>
        <dbReference type="Proteomes" id="UP001600039"/>
    </source>
</evidence>
<evidence type="ECO:0000259" key="9">
    <source>
        <dbReference type="PROSITE" id="PS50929"/>
    </source>
</evidence>
<dbReference type="SUPFAM" id="SSF90123">
    <property type="entry name" value="ABC transporter transmembrane region"/>
    <property type="match status" value="1"/>
</dbReference>
<keyword evidence="3" id="KW-0547">Nucleotide-binding</keyword>
<dbReference type="EMBL" id="JBHZQA010000008">
    <property type="protein sequence ID" value="MFE3848704.1"/>
    <property type="molecule type" value="Genomic_DNA"/>
</dbReference>
<feature type="transmembrane region" description="Helical" evidence="7">
    <location>
        <begin position="12"/>
        <end position="34"/>
    </location>
</feature>
<accession>A0ABW6HNS6</accession>
<evidence type="ECO:0000256" key="5">
    <source>
        <dbReference type="ARBA" id="ARBA00022989"/>
    </source>
</evidence>
<reference evidence="10 11" key="1">
    <citation type="submission" date="2024-06" db="EMBL/GenBank/DDBJ databases">
        <title>Flavobacterium spp. isolated from glacier.</title>
        <authorList>
            <person name="Han D."/>
        </authorList>
    </citation>
    <scope>NUCLEOTIDE SEQUENCE [LARGE SCALE GENOMIC DNA]</scope>
    <source>
        <strain evidence="10 11">LB3P45</strain>
    </source>
</reference>
<feature type="domain" description="ABC transmembrane type-1" evidence="9">
    <location>
        <begin position="20"/>
        <end position="311"/>
    </location>
</feature>
<dbReference type="PANTHER" id="PTHR43394">
    <property type="entry name" value="ATP-DEPENDENT PERMEASE MDL1, MITOCHONDRIAL"/>
    <property type="match status" value="1"/>
</dbReference>
<keyword evidence="11" id="KW-1185">Reference proteome</keyword>
<dbReference type="CDD" id="cd18541">
    <property type="entry name" value="ABC_6TM_TmrB_like"/>
    <property type="match status" value="1"/>
</dbReference>
<dbReference type="GO" id="GO:0005524">
    <property type="term" value="F:ATP binding"/>
    <property type="evidence" value="ECO:0007669"/>
    <property type="project" value="UniProtKB-KW"/>
</dbReference>
<keyword evidence="5 7" id="KW-1133">Transmembrane helix</keyword>
<dbReference type="SUPFAM" id="SSF52540">
    <property type="entry name" value="P-loop containing nucleoside triphosphate hydrolases"/>
    <property type="match status" value="1"/>
</dbReference>
<keyword evidence="6 7" id="KW-0472">Membrane</keyword>
<feature type="transmembrane region" description="Helical" evidence="7">
    <location>
        <begin position="250"/>
        <end position="269"/>
    </location>
</feature>
<feature type="transmembrane region" description="Helical" evidence="7">
    <location>
        <begin position="142"/>
        <end position="161"/>
    </location>
</feature>
<dbReference type="PROSITE" id="PS50929">
    <property type="entry name" value="ABC_TM1F"/>
    <property type="match status" value="1"/>
</dbReference>
<dbReference type="InterPro" id="IPR036640">
    <property type="entry name" value="ABC1_TM_sf"/>
</dbReference>
<dbReference type="Pfam" id="PF00664">
    <property type="entry name" value="ABC_membrane"/>
    <property type="match status" value="1"/>
</dbReference>
<evidence type="ECO:0000313" key="10">
    <source>
        <dbReference type="EMBL" id="MFE3848704.1"/>
    </source>
</evidence>
<gene>
    <name evidence="10" type="ORF">ACFX5D_12090</name>
</gene>
<name>A0ABW6HNS6_9FLAO</name>
<feature type="domain" description="ABC transporter" evidence="8">
    <location>
        <begin position="343"/>
        <end position="578"/>
    </location>
</feature>
<proteinExistence type="predicted"/>
<dbReference type="Proteomes" id="UP001600039">
    <property type="component" value="Unassembled WGS sequence"/>
</dbReference>
<organism evidence="10 11">
    <name type="scientific">Flavobacterium fructosi</name>
    <dbReference type="NCBI Taxonomy" id="3230416"/>
    <lineage>
        <taxon>Bacteria</taxon>
        <taxon>Pseudomonadati</taxon>
        <taxon>Bacteroidota</taxon>
        <taxon>Flavobacteriia</taxon>
        <taxon>Flavobacteriales</taxon>
        <taxon>Flavobacteriaceae</taxon>
        <taxon>Flavobacterium</taxon>
    </lineage>
</organism>
<dbReference type="InterPro" id="IPR017871">
    <property type="entry name" value="ABC_transporter-like_CS"/>
</dbReference>
<dbReference type="InterPro" id="IPR027417">
    <property type="entry name" value="P-loop_NTPase"/>
</dbReference>
<evidence type="ECO:0000256" key="4">
    <source>
        <dbReference type="ARBA" id="ARBA00022840"/>
    </source>
</evidence>
<evidence type="ECO:0000256" key="3">
    <source>
        <dbReference type="ARBA" id="ARBA00022741"/>
    </source>
</evidence>
<keyword evidence="2 7" id="KW-0812">Transmembrane</keyword>
<evidence type="ECO:0000259" key="8">
    <source>
        <dbReference type="PROSITE" id="PS50893"/>
    </source>
</evidence>
<evidence type="ECO:0000256" key="7">
    <source>
        <dbReference type="SAM" id="Phobius"/>
    </source>
</evidence>
<dbReference type="PROSITE" id="PS00211">
    <property type="entry name" value="ABC_TRANSPORTER_1"/>
    <property type="match status" value="1"/>
</dbReference>
<keyword evidence="4 10" id="KW-0067">ATP-binding</keyword>
<dbReference type="InterPro" id="IPR011527">
    <property type="entry name" value="ABC1_TM_dom"/>
</dbReference>
<protein>
    <submittedName>
        <fullName evidence="10">ABC transporter ATP-binding protein</fullName>
    </submittedName>
</protein>
<dbReference type="Pfam" id="PF00005">
    <property type="entry name" value="ABC_tran"/>
    <property type="match status" value="1"/>
</dbReference>
<dbReference type="RefSeq" id="WP_379858441.1">
    <property type="nucleotide sequence ID" value="NZ_JBHZQA010000008.1"/>
</dbReference>
<dbReference type="Gene3D" id="1.20.1560.10">
    <property type="entry name" value="ABC transporter type 1, transmembrane domain"/>
    <property type="match status" value="1"/>
</dbReference>
<dbReference type="InterPro" id="IPR003439">
    <property type="entry name" value="ABC_transporter-like_ATP-bd"/>
</dbReference>
<comment type="caution">
    <text evidence="10">The sequence shown here is derived from an EMBL/GenBank/DDBJ whole genome shotgun (WGS) entry which is preliminary data.</text>
</comment>
<dbReference type="InterPro" id="IPR003593">
    <property type="entry name" value="AAA+_ATPase"/>
</dbReference>
<evidence type="ECO:0000256" key="1">
    <source>
        <dbReference type="ARBA" id="ARBA00004651"/>
    </source>
</evidence>
<dbReference type="SMART" id="SM00382">
    <property type="entry name" value="AAA"/>
    <property type="match status" value="1"/>
</dbReference>
<sequence length="586" mass="66108">MKELRYLNKYFVKYKYSFSLGIVFTIIAQIFSLFTPKLISRSFKAIESFSKDKNVAISVIREELISNILLIIATTIIAGFLTFLMRQTLIVMSRHIEFDLKNEVFRQYENLSQNFYKKNRTGDLMNRISEDVSKVRMYVGPAVMYTINTFIRFTIVIVYMYNVSPRLTLYTILPLPLLSYCIFKLSSEINKRSTIFQQYLSKVSSFSQEIFSGIRVIKAYSLEEQHQNNMVDLANESKSKSLNLAKVQSLFGPLMLALIGISNLVVIYFGGLMYIDGTIKSIGTIAEFILYVNMLTWPVASLGWVSSMVQEAEASQKRLNEFLKIEPEIKNNNPNKSIIEGTISFENVSYTYEDTNIEALKNVTFRVKKGETLAILGKTGSGKSTISSLISRLYDVTGGKINIDGNEISTVNLYDLRNSIGIVPQDAFLFSDSIKNNIKFGKENASDKEVESAAKNAVVHDNIVGFNKQYDTILGERGITLSGGQKQRVSIARAIIKNPPILLFDDCLSAVDTETEEAILNNLSEICKDKTTIIVSHRVSSAKNADNIIILEDGKIIQQGSHNQLINQEGYYASLYLKQLSEKELL</sequence>
<dbReference type="InterPro" id="IPR039421">
    <property type="entry name" value="Type_1_exporter"/>
</dbReference>
<evidence type="ECO:0000256" key="6">
    <source>
        <dbReference type="ARBA" id="ARBA00023136"/>
    </source>
</evidence>
<dbReference type="Gene3D" id="3.40.50.300">
    <property type="entry name" value="P-loop containing nucleotide triphosphate hydrolases"/>
    <property type="match status" value="1"/>
</dbReference>
<feature type="transmembrane region" description="Helical" evidence="7">
    <location>
        <begin position="167"/>
        <end position="183"/>
    </location>
</feature>
<dbReference type="PROSITE" id="PS50893">
    <property type="entry name" value="ABC_TRANSPORTER_2"/>
    <property type="match status" value="1"/>
</dbReference>